<dbReference type="InterPro" id="IPR013078">
    <property type="entry name" value="His_Pase_superF_clade-1"/>
</dbReference>
<dbReference type="OrthoDB" id="9782128at2"/>
<evidence type="ECO:0000313" key="4">
    <source>
        <dbReference type="Proteomes" id="UP000268059"/>
    </source>
</evidence>
<feature type="active site" description="Proton donor/acceptor" evidence="1">
    <location>
        <position position="83"/>
    </location>
</feature>
<dbReference type="SUPFAM" id="SSF53254">
    <property type="entry name" value="Phosphoglycerate mutase-like"/>
    <property type="match status" value="1"/>
</dbReference>
<accession>A0A3G9JB05</accession>
<evidence type="ECO:0000256" key="2">
    <source>
        <dbReference type="PIRSR" id="PIRSR613078-2"/>
    </source>
</evidence>
<feature type="active site" description="Tele-phosphohistidine intermediate" evidence="1">
    <location>
        <position position="9"/>
    </location>
</feature>
<feature type="binding site" evidence="2">
    <location>
        <begin position="8"/>
        <end position="15"/>
    </location>
    <ligand>
        <name>substrate</name>
    </ligand>
</feature>
<dbReference type="PROSITE" id="PS00175">
    <property type="entry name" value="PG_MUTASE"/>
    <property type="match status" value="1"/>
</dbReference>
<evidence type="ECO:0000256" key="1">
    <source>
        <dbReference type="PIRSR" id="PIRSR613078-1"/>
    </source>
</evidence>
<feature type="binding site" evidence="2">
    <location>
        <position position="60"/>
    </location>
    <ligand>
        <name>substrate</name>
    </ligand>
</feature>
<dbReference type="AlphaFoldDB" id="A0A3G9JB05"/>
<dbReference type="Gene3D" id="3.40.50.1240">
    <property type="entry name" value="Phosphoglycerate mutase-like"/>
    <property type="match status" value="1"/>
</dbReference>
<protein>
    <submittedName>
        <fullName evidence="3">Phosphoglycerate mutase</fullName>
    </submittedName>
</protein>
<dbReference type="GO" id="GO:0016791">
    <property type="term" value="F:phosphatase activity"/>
    <property type="evidence" value="ECO:0007669"/>
    <property type="project" value="TreeGrafter"/>
</dbReference>
<dbReference type="InParanoid" id="A0A3G9JB05"/>
<keyword evidence="4" id="KW-1185">Reference proteome</keyword>
<dbReference type="Pfam" id="PF00300">
    <property type="entry name" value="His_Phos_1"/>
    <property type="match status" value="1"/>
</dbReference>
<dbReference type="EMBL" id="AP019309">
    <property type="protein sequence ID" value="BBH27766.1"/>
    <property type="molecule type" value="Genomic_DNA"/>
</dbReference>
<dbReference type="GO" id="GO:0005737">
    <property type="term" value="C:cytoplasm"/>
    <property type="evidence" value="ECO:0007669"/>
    <property type="project" value="TreeGrafter"/>
</dbReference>
<organism evidence="3 4">
    <name type="scientific">Intestinibaculum porci</name>
    <dbReference type="NCBI Taxonomy" id="2487118"/>
    <lineage>
        <taxon>Bacteria</taxon>
        <taxon>Bacillati</taxon>
        <taxon>Bacillota</taxon>
        <taxon>Erysipelotrichia</taxon>
        <taxon>Erysipelotrichales</taxon>
        <taxon>Erysipelotrichaceae</taxon>
        <taxon>Intestinibaculum</taxon>
    </lineage>
</organism>
<dbReference type="PANTHER" id="PTHR48100">
    <property type="entry name" value="BROAD-SPECIFICITY PHOSPHATASE YOR283W-RELATED"/>
    <property type="match status" value="1"/>
</dbReference>
<dbReference type="Proteomes" id="UP000268059">
    <property type="component" value="Chromosome"/>
</dbReference>
<dbReference type="CDD" id="cd07067">
    <property type="entry name" value="HP_PGM_like"/>
    <property type="match status" value="1"/>
</dbReference>
<dbReference type="InterPro" id="IPR029033">
    <property type="entry name" value="His_PPase_superfam"/>
</dbReference>
<proteinExistence type="predicted"/>
<dbReference type="InterPro" id="IPR001345">
    <property type="entry name" value="PG/BPGM_mutase_AS"/>
</dbReference>
<name>A0A3G9JB05_9FIRM</name>
<dbReference type="KEGG" id="ebm:SG0102_27000"/>
<dbReference type="SMART" id="SM00855">
    <property type="entry name" value="PGAM"/>
    <property type="match status" value="1"/>
</dbReference>
<evidence type="ECO:0000313" key="3">
    <source>
        <dbReference type="EMBL" id="BBH27766.1"/>
    </source>
</evidence>
<reference evidence="3 4" key="1">
    <citation type="submission" date="2018-11" db="EMBL/GenBank/DDBJ databases">
        <title>Novel Erysipelotrichaceae bacterium isolated from small intestine of a swine.</title>
        <authorList>
            <person name="Kim J.S."/>
            <person name="Choe H."/>
            <person name="Lee Y.R."/>
            <person name="Kim K.M."/>
            <person name="Park D.S."/>
        </authorList>
    </citation>
    <scope>NUCLEOTIDE SEQUENCE [LARGE SCALE GENOMIC DNA]</scope>
    <source>
        <strain evidence="3 4">SG0102</strain>
    </source>
</reference>
<dbReference type="RefSeq" id="WP_125120463.1">
    <property type="nucleotide sequence ID" value="NZ_AP019309.1"/>
</dbReference>
<gene>
    <name evidence="3" type="ORF">SG0102_27000</name>
</gene>
<sequence>MKILYLMRHGQTLFNVEHKVQGWCDSPLTPLGIAQAEAASQYFDDNHITFDHCYSSTSERACDTLEIVTHHQYPYIRLKGLKEWNFGRFEGMDEFLNPPLPYGDFFVPYGGESQNELQKRVVETLTQVMEQDDHQSVLAVSHGAAVANFIRAFGDYNKKQLKKGIKNCTVFKLSFEDGHFCLLDYYEPDFEI</sequence>
<dbReference type="PANTHER" id="PTHR48100:SF5">
    <property type="entry name" value="HISTIDINE PHOSPHATASE FAMILY PROTEIN"/>
    <property type="match status" value="1"/>
</dbReference>
<dbReference type="InterPro" id="IPR050275">
    <property type="entry name" value="PGM_Phosphatase"/>
</dbReference>